<comment type="caution">
    <text evidence="1">The sequence shown here is derived from an EMBL/GenBank/DDBJ whole genome shotgun (WGS) entry which is preliminary data.</text>
</comment>
<dbReference type="Gene3D" id="2.60.40.10">
    <property type="entry name" value="Immunoglobulins"/>
    <property type="match status" value="1"/>
</dbReference>
<dbReference type="SUPFAM" id="SSF117074">
    <property type="entry name" value="Hypothetical protein PA1324"/>
    <property type="match status" value="1"/>
</dbReference>
<protein>
    <recommendedName>
        <fullName evidence="3">SD-repeat containing protein B domain-containing protein</fullName>
    </recommendedName>
</protein>
<evidence type="ECO:0000313" key="1">
    <source>
        <dbReference type="EMBL" id="MBE8719303.1"/>
    </source>
</evidence>
<organism evidence="1 2">
    <name type="scientific">Sphingobacterium pedocola</name>
    <dbReference type="NCBI Taxonomy" id="2082722"/>
    <lineage>
        <taxon>Bacteria</taxon>
        <taxon>Pseudomonadati</taxon>
        <taxon>Bacteroidota</taxon>
        <taxon>Sphingobacteriia</taxon>
        <taxon>Sphingobacteriales</taxon>
        <taxon>Sphingobacteriaceae</taxon>
        <taxon>Sphingobacterium</taxon>
    </lineage>
</organism>
<reference evidence="1 2" key="1">
    <citation type="submission" date="2018-02" db="EMBL/GenBank/DDBJ databases">
        <title>Sphingobacterium KA21.</title>
        <authorList>
            <person name="Vasarhelyi B.M."/>
            <person name="Deshmukh S."/>
            <person name="Balint B."/>
            <person name="Kukolya J."/>
        </authorList>
    </citation>
    <scope>NUCLEOTIDE SEQUENCE [LARGE SCALE GENOMIC DNA]</scope>
    <source>
        <strain evidence="1 2">Ka21</strain>
    </source>
</reference>
<gene>
    <name evidence="1" type="ORF">C4F40_00985</name>
</gene>
<proteinExistence type="predicted"/>
<accession>A0ABR9T1U5</accession>
<dbReference type="EMBL" id="PSKQ01000010">
    <property type="protein sequence ID" value="MBE8719303.1"/>
    <property type="molecule type" value="Genomic_DNA"/>
</dbReference>
<sequence length="933" mass="104269">MLFGILLGLLPYTLRAQHAGLRMQVADSLTVQEGVVSLDIQLGQLDSLAEFKGHLLLTVPSGMQALQGDRIAIDLPAGKRRFLSLKFRVSAIGRLKGQSIGIKVADQQGTVTGNRRIGLLVAERRSVVLQDQSATTYFKSTGDSIALQIAVINNGTTDEPVRLVFTSPNRTGNREFNVVSMLLKASADSVIQFRIPVERYMLELPQYTVNVAGLYESSEVFGNLSILTGNLTSSRNFQRIFDQNLVGNVYSRNYIEGMVSNLLMEQQMYYLRSRGEYAAADGILRYEVHMNQAGGRQFLPNINNTYLAYEGNGWGTTLGNIQENTEVSIFGRGIKVYTLDSLSRATATVGVVEKSADLLGAYNLGSPGYTAYGQLTLGRDIDELKSYDGLLYYDLSRYDSTQSLLFTNQFGLLPERLQEKIRLDGFVGAGVQTYYGHEHGTTDSIQPSGALGIRLVGQQDKWSYSSDNFYSTPYYTGNRRGSIQVQQRVSRRYKNYQLGASYIFNKFAPQYISSRMAPFENEISKADIFVSAPLSAFVNVSLQPSYSTEKGSVFLGSENARITKRGWELATTATLRSPNFKHSLFTQFQMGLIQISDRIPNQFAFRSNLTYTYKRLNLYGSYQHGAFQVYELYNSLLFNIPFRPRYGMGTAFNGKALQDKLTWNVNVSASISSDYGHTYAGNSNLSYKLGKNTMLTSLLQYNYTKAVSGFSYDFANLQLGIRQNLKSRDLTKKRPRSGDLDIFCFYDNNGNGIFDKGDEIAADYTLLVDNIVFITNKKGHAQFRKVPYGNYTLFFPPRDNYQAASQKVVLAEGNLQVTVPLQQLSKVTGAIDLQIDANLSLEVNQSLRGYRVLAKNEEGVLTEALTDEAGEFTFLLPAGNYSFLLEETSLPENVYLTENLQLATVQIGENTRIPSFELKVKMKKVEIKRFGTK</sequence>
<evidence type="ECO:0000313" key="2">
    <source>
        <dbReference type="Proteomes" id="UP000618319"/>
    </source>
</evidence>
<dbReference type="Proteomes" id="UP000618319">
    <property type="component" value="Unassembled WGS sequence"/>
</dbReference>
<name>A0ABR9T1U5_9SPHI</name>
<evidence type="ECO:0008006" key="3">
    <source>
        <dbReference type="Google" id="ProtNLM"/>
    </source>
</evidence>
<keyword evidence="2" id="KW-1185">Reference proteome</keyword>
<dbReference type="InterPro" id="IPR013783">
    <property type="entry name" value="Ig-like_fold"/>
</dbReference>